<keyword evidence="3" id="KW-1185">Reference proteome</keyword>
<dbReference type="SUPFAM" id="SSF82171">
    <property type="entry name" value="DPP6 N-terminal domain-like"/>
    <property type="match status" value="1"/>
</dbReference>
<dbReference type="PROSITE" id="PS51257">
    <property type="entry name" value="PROKAR_LIPOPROTEIN"/>
    <property type="match status" value="1"/>
</dbReference>
<evidence type="ECO:0000256" key="1">
    <source>
        <dbReference type="SAM" id="SignalP"/>
    </source>
</evidence>
<organism evidence="2 3">
    <name type="scientific">Pseudochryseolinea flava</name>
    <dbReference type="NCBI Taxonomy" id="2059302"/>
    <lineage>
        <taxon>Bacteria</taxon>
        <taxon>Pseudomonadati</taxon>
        <taxon>Bacteroidota</taxon>
        <taxon>Cytophagia</taxon>
        <taxon>Cytophagales</taxon>
        <taxon>Fulvivirgaceae</taxon>
        <taxon>Pseudochryseolinea</taxon>
    </lineage>
</organism>
<gene>
    <name evidence="2" type="ORF">DQQ10_08085</name>
</gene>
<dbReference type="RefSeq" id="WP_112746346.1">
    <property type="nucleotide sequence ID" value="NZ_QMFY01000003.1"/>
</dbReference>
<dbReference type="Proteomes" id="UP000251889">
    <property type="component" value="Unassembled WGS sequence"/>
</dbReference>
<accession>A0A364Y4B0</accession>
<evidence type="ECO:0008006" key="4">
    <source>
        <dbReference type="Google" id="ProtNLM"/>
    </source>
</evidence>
<dbReference type="AlphaFoldDB" id="A0A364Y4B0"/>
<sequence>MRKLLFTLRYAFVATAIVLSSCSDDNDETTPPDETTGPKYVILNASEKWEDGYFTAFDELPSGIVKAPVSKSLQVAASFGFRTFKNAIFVRTNPAGTAGLQKYTVNADGSINVGGFIKDATQFVVVDETNGFYLDEKRGTMKLQTFNPSTMERTGEVDLSSLRNAEISEYQVVGKHTLAVKEGKLYAGITYGTIKNAGYGDDVVDYIEFAVIDIAKKELEKTIKYEDTDDVENERINTIGWGSSGNKMWTVGDDGALYLYSTGLTNGFLSSKVIRIKKGETDFDKAWVLDAADFGEGKNTSIATGLVKNGKFYLELASEDVTFGNMETMIFDYYVVDLATGDDTKITGMPKHHYVWANEHAITEIDGNIYFWVRNTSEEGDFDGYYKLNANGTSATEAFKVDHDGFVWGFAKLEE</sequence>
<keyword evidence="1" id="KW-0732">Signal</keyword>
<dbReference type="OrthoDB" id="738440at2"/>
<reference evidence="2 3" key="1">
    <citation type="submission" date="2018-06" db="EMBL/GenBank/DDBJ databases">
        <title>Chryseolinea flavus sp. nov., a member of the phylum Bacteroidetes isolated from soil.</title>
        <authorList>
            <person name="Li Y."/>
            <person name="Wang J."/>
        </authorList>
    </citation>
    <scope>NUCLEOTIDE SEQUENCE [LARGE SCALE GENOMIC DNA]</scope>
    <source>
        <strain evidence="2 3">SDU1-6</strain>
    </source>
</reference>
<dbReference type="EMBL" id="QMFY01000003">
    <property type="protein sequence ID" value="RAW01606.1"/>
    <property type="molecule type" value="Genomic_DNA"/>
</dbReference>
<feature type="signal peptide" evidence="1">
    <location>
        <begin position="1"/>
        <end position="25"/>
    </location>
</feature>
<comment type="caution">
    <text evidence="2">The sequence shown here is derived from an EMBL/GenBank/DDBJ whole genome shotgun (WGS) entry which is preliminary data.</text>
</comment>
<name>A0A364Y4B0_9BACT</name>
<evidence type="ECO:0000313" key="3">
    <source>
        <dbReference type="Proteomes" id="UP000251889"/>
    </source>
</evidence>
<proteinExistence type="predicted"/>
<evidence type="ECO:0000313" key="2">
    <source>
        <dbReference type="EMBL" id="RAW01606.1"/>
    </source>
</evidence>
<protein>
    <recommendedName>
        <fullName evidence="4">DUF5074 domain-containing protein</fullName>
    </recommendedName>
</protein>
<feature type="chain" id="PRO_5016759162" description="DUF5074 domain-containing protein" evidence="1">
    <location>
        <begin position="26"/>
        <end position="415"/>
    </location>
</feature>